<dbReference type="PANTHER" id="PTHR18919">
    <property type="entry name" value="ACETYL-COA C-ACYLTRANSFERASE"/>
    <property type="match status" value="1"/>
</dbReference>
<dbReference type="CDD" id="cd00751">
    <property type="entry name" value="thiolase"/>
    <property type="match status" value="1"/>
</dbReference>
<evidence type="ECO:0000259" key="9">
    <source>
        <dbReference type="Pfam" id="PF02803"/>
    </source>
</evidence>
<dbReference type="InterPro" id="IPR016039">
    <property type="entry name" value="Thiolase-like"/>
</dbReference>
<dbReference type="GO" id="GO:0046872">
    <property type="term" value="F:metal ion binding"/>
    <property type="evidence" value="ECO:0007669"/>
    <property type="project" value="UniProtKB-KW"/>
</dbReference>
<sequence length="429" mass="44285">MLPHAASLGGKSRIFASRASVRIFHRPLGSAHKPLADRDPVIVSFARTPIGKFNGSLASLSAPQLGAVAIKAAIARAGIQKNDVEEVLLGNVVSAGIGQAPARQASMAAGLPVQTIATTVNKVCASGMKALTLGAQSILLGHADVLVVGGMESMSNIPYYLPKARSGYRLGHGQLVDGVIFDGLWDPYNNQHMGMCAEKCATDFHLSREAQDAYARLSHARTKAAVEQGLCKEEITPVSIKGRKGEVVVETDEQYTGMDPAKLPTLKPAFLKGEGTVTAGNASSLNDGAAAFVLMSAGRAKAMGQTPLARILGFGDAEQEPVDFTTAPSLAVPVALQRAGLSLADVDVHEINEAFAVVALANAKLLGISEDRLNVNGGAVGFGHPIGMSGARIVGSLLTVLKQEGKRVGCASICNGGGGASAVVLERLG</sequence>
<dbReference type="NCBIfam" id="TIGR01930">
    <property type="entry name" value="AcCoA-C-Actrans"/>
    <property type="match status" value="1"/>
</dbReference>
<dbReference type="InterPro" id="IPR020617">
    <property type="entry name" value="Thiolase_C"/>
</dbReference>
<dbReference type="InterPro" id="IPR002155">
    <property type="entry name" value="Thiolase"/>
</dbReference>
<comment type="similarity">
    <text evidence="1 7">Belongs to the thiolase-like superfamily. Thiolase family.</text>
</comment>
<evidence type="ECO:0000256" key="3">
    <source>
        <dbReference type="ARBA" id="ARBA00022723"/>
    </source>
</evidence>
<evidence type="ECO:0000256" key="5">
    <source>
        <dbReference type="ARBA" id="ARBA00023315"/>
    </source>
</evidence>
<comment type="caution">
    <text evidence="10">The sequence shown here is derived from an EMBL/GenBank/DDBJ whole genome shotgun (WGS) entry which is preliminary data.</text>
</comment>
<feature type="active site" description="Acyl-thioester intermediate" evidence="6">
    <location>
        <position position="124"/>
    </location>
</feature>
<dbReference type="PANTHER" id="PTHR18919:SF156">
    <property type="entry name" value="ACETYL-COA ACETYLTRANSFERASE, MITOCHONDRIAL"/>
    <property type="match status" value="1"/>
</dbReference>
<protein>
    <recommendedName>
        <fullName evidence="12">Thiolase N-terminal domain-containing protein</fullName>
    </recommendedName>
</protein>
<accession>A0A4D9D8X5</accession>
<evidence type="ECO:0000259" key="8">
    <source>
        <dbReference type="Pfam" id="PF00108"/>
    </source>
</evidence>
<dbReference type="GO" id="GO:0006635">
    <property type="term" value="P:fatty acid beta-oxidation"/>
    <property type="evidence" value="ECO:0007669"/>
    <property type="project" value="TreeGrafter"/>
</dbReference>
<dbReference type="OrthoDB" id="5404651at2759"/>
<reference evidence="10 11" key="1">
    <citation type="submission" date="2019-01" db="EMBL/GenBank/DDBJ databases">
        <title>Nuclear Genome Assembly of the Microalgal Biofuel strain Nannochloropsis salina CCMP1776.</title>
        <authorList>
            <person name="Hovde B."/>
        </authorList>
    </citation>
    <scope>NUCLEOTIDE SEQUENCE [LARGE SCALE GENOMIC DNA]</scope>
    <source>
        <strain evidence="10 11">CCMP1776</strain>
    </source>
</reference>
<organism evidence="10 11">
    <name type="scientific">Nannochloropsis salina CCMP1776</name>
    <dbReference type="NCBI Taxonomy" id="1027361"/>
    <lineage>
        <taxon>Eukaryota</taxon>
        <taxon>Sar</taxon>
        <taxon>Stramenopiles</taxon>
        <taxon>Ochrophyta</taxon>
        <taxon>Eustigmatophyceae</taxon>
        <taxon>Eustigmatales</taxon>
        <taxon>Monodopsidaceae</taxon>
        <taxon>Microchloropsis</taxon>
        <taxon>Microchloropsis salina</taxon>
    </lineage>
</organism>
<dbReference type="PROSITE" id="PS00098">
    <property type="entry name" value="THIOLASE_1"/>
    <property type="match status" value="1"/>
</dbReference>
<evidence type="ECO:0000256" key="7">
    <source>
        <dbReference type="RuleBase" id="RU003557"/>
    </source>
</evidence>
<feature type="domain" description="Thiolase C-terminal" evidence="9">
    <location>
        <begin position="306"/>
        <end position="427"/>
    </location>
</feature>
<dbReference type="PIRSF" id="PIRSF000429">
    <property type="entry name" value="Ac-CoA_Ac_transf"/>
    <property type="match status" value="1"/>
</dbReference>
<feature type="active site" description="Proton acceptor" evidence="6">
    <location>
        <position position="384"/>
    </location>
</feature>
<evidence type="ECO:0000256" key="4">
    <source>
        <dbReference type="ARBA" id="ARBA00022958"/>
    </source>
</evidence>
<evidence type="ECO:0000256" key="2">
    <source>
        <dbReference type="ARBA" id="ARBA00022679"/>
    </source>
</evidence>
<dbReference type="Pfam" id="PF00108">
    <property type="entry name" value="Thiolase_N"/>
    <property type="match status" value="1"/>
</dbReference>
<dbReference type="Gene3D" id="3.40.47.10">
    <property type="match status" value="1"/>
</dbReference>
<keyword evidence="11" id="KW-1185">Reference proteome</keyword>
<evidence type="ECO:0008006" key="12">
    <source>
        <dbReference type="Google" id="ProtNLM"/>
    </source>
</evidence>
<evidence type="ECO:0000313" key="11">
    <source>
        <dbReference type="Proteomes" id="UP000355283"/>
    </source>
</evidence>
<dbReference type="Proteomes" id="UP000355283">
    <property type="component" value="Unassembled WGS sequence"/>
</dbReference>
<feature type="active site" description="Proton acceptor" evidence="6">
    <location>
        <position position="414"/>
    </location>
</feature>
<proteinExistence type="inferred from homology"/>
<dbReference type="FunFam" id="3.40.47.10:FF:000007">
    <property type="entry name" value="acetyl-CoA acetyltransferase, mitochondrial"/>
    <property type="match status" value="1"/>
</dbReference>
<dbReference type="GO" id="GO:0003985">
    <property type="term" value="F:acetyl-CoA C-acetyltransferase activity"/>
    <property type="evidence" value="ECO:0007669"/>
    <property type="project" value="TreeGrafter"/>
</dbReference>
<evidence type="ECO:0000313" key="10">
    <source>
        <dbReference type="EMBL" id="TFJ87890.1"/>
    </source>
</evidence>
<keyword evidence="5 7" id="KW-0012">Acyltransferase</keyword>
<keyword evidence="3" id="KW-0479">Metal-binding</keyword>
<name>A0A4D9D8X5_9STRA</name>
<dbReference type="Pfam" id="PF02803">
    <property type="entry name" value="Thiolase_C"/>
    <property type="match status" value="1"/>
</dbReference>
<evidence type="ECO:0000256" key="1">
    <source>
        <dbReference type="ARBA" id="ARBA00010982"/>
    </source>
</evidence>
<dbReference type="InterPro" id="IPR020616">
    <property type="entry name" value="Thiolase_N"/>
</dbReference>
<dbReference type="InterPro" id="IPR020615">
    <property type="entry name" value="Thiolase_acyl_enz_int_AS"/>
</dbReference>
<keyword evidence="4" id="KW-0630">Potassium</keyword>
<evidence type="ECO:0000256" key="6">
    <source>
        <dbReference type="PIRSR" id="PIRSR000429-1"/>
    </source>
</evidence>
<dbReference type="GO" id="GO:0005739">
    <property type="term" value="C:mitochondrion"/>
    <property type="evidence" value="ECO:0007669"/>
    <property type="project" value="TreeGrafter"/>
</dbReference>
<gene>
    <name evidence="10" type="ORF">NSK_001237</name>
</gene>
<dbReference type="AlphaFoldDB" id="A0A4D9D8X5"/>
<keyword evidence="2 7" id="KW-0808">Transferase</keyword>
<dbReference type="SUPFAM" id="SSF53901">
    <property type="entry name" value="Thiolase-like"/>
    <property type="match status" value="2"/>
</dbReference>
<feature type="domain" description="Thiolase N-terminal" evidence="8">
    <location>
        <begin position="41"/>
        <end position="297"/>
    </location>
</feature>
<dbReference type="EMBL" id="SDOX01000005">
    <property type="protein sequence ID" value="TFJ87890.1"/>
    <property type="molecule type" value="Genomic_DNA"/>
</dbReference>